<accession>A0A2U1BBG6</accession>
<proteinExistence type="predicted"/>
<reference evidence="1 2" key="1">
    <citation type="submission" date="2018-04" db="EMBL/GenBank/DDBJ databases">
        <title>Genomic Encyclopedia of Type Strains, Phase IV (KMG-IV): sequencing the most valuable type-strain genomes for metagenomic binning, comparative biology and taxonomic classification.</title>
        <authorList>
            <person name="Goeker M."/>
        </authorList>
    </citation>
    <scope>NUCLEOTIDE SEQUENCE [LARGE SCALE GENOMIC DNA]</scope>
    <source>
        <strain evidence="1 2">DSM 14823</strain>
    </source>
</reference>
<evidence type="ECO:0000313" key="2">
    <source>
        <dbReference type="Proteomes" id="UP000245959"/>
    </source>
</evidence>
<protein>
    <submittedName>
        <fullName evidence="1">Uncharacterized protein</fullName>
    </submittedName>
</protein>
<evidence type="ECO:0000313" key="1">
    <source>
        <dbReference type="EMBL" id="PVY46004.1"/>
    </source>
</evidence>
<dbReference type="AlphaFoldDB" id="A0A2U1BBG6"/>
<dbReference type="Proteomes" id="UP000245959">
    <property type="component" value="Unassembled WGS sequence"/>
</dbReference>
<gene>
    <name evidence="1" type="ORF">C8D82_101203</name>
</gene>
<comment type="caution">
    <text evidence="1">The sequence shown here is derived from an EMBL/GenBank/DDBJ whole genome shotgun (WGS) entry which is preliminary data.</text>
</comment>
<sequence>MRTVYRKNCADTDAADRDFFHCGEVAVVEDGCGRYLQAAETPLARFGYRFRLTPKRPHLLRVRYPDNRRRFMMIGDGTSYDASCAVVTGHRWEISNSMQQLEQLFWPRFGDFSLCFMTWGQDEAAAVESFEVFELEERELAPLEPVGEGGRDLGVQYEDPCGTQASEGAQNFAEWMEHVFTYLRHTGQNTLVYPLCWYHGPWFPNDREAAQVFSITVADDRRQYIAWSDAPADWPAELLARCDREKIGFMGEFTLLRLDSLMRKMNIDQRAIEAGAPTFNNMLCNNMVQSGTMDWTVVYHSANYPEMLKSDDPFNTAAPRRMAFGEKSRIDGCPVGPMFNVLHPEVQRAVLEFFRETCRRYRRFRSFRGISVTMWAPTILWFGSLKSGYDDYTAGLFERETGIAVPVEPLDPERFRKRSEFLLGEHRETWIRWRCEKIAAFLLKIRDAMIAERPDLTLSLTMWNEPFVPAVCDVNTPGCQFGSRESCDRLYRNGGIDLALLAGERNIEVMFQTDGGNRDRTPSNRTKETEYFHMFRDFDYLDDSVWEKMAELDNCGVYIFNAWHEAWGRHLWFPAEEGDRNCARYNQVYGGKADGMFRINSSYEPDGFWWDSQLRIAPAFPPGRQYMEHFAHALASGDALKITAGGLFLDKVHRTEFREFARGYRRLPGRKFETVGGSTDPVAVRQLTVNGETFVYCVNREPYEAAVRLAFDREPEGVCLTDDKPFHGGEIRLGAYELAAFKLAENKVTAFRCEIAPETIEMLRQRLERALALPALPPETAKTLRQLFREGRYSRLRHCLGSYAVAKASEK</sequence>
<dbReference type="GeneID" id="78293735"/>
<dbReference type="Gene3D" id="3.20.20.80">
    <property type="entry name" value="Glycosidases"/>
    <property type="match status" value="1"/>
</dbReference>
<organism evidence="1 2">
    <name type="scientific">Victivallis vadensis</name>
    <dbReference type="NCBI Taxonomy" id="172901"/>
    <lineage>
        <taxon>Bacteria</taxon>
        <taxon>Pseudomonadati</taxon>
        <taxon>Lentisphaerota</taxon>
        <taxon>Lentisphaeria</taxon>
        <taxon>Victivallales</taxon>
        <taxon>Victivallaceae</taxon>
        <taxon>Victivallis</taxon>
    </lineage>
</organism>
<dbReference type="EMBL" id="QEKH01000001">
    <property type="protein sequence ID" value="PVY46004.1"/>
    <property type="molecule type" value="Genomic_DNA"/>
</dbReference>
<dbReference type="RefSeq" id="WP_116882394.1">
    <property type="nucleotide sequence ID" value="NZ_CALXNT010000082.1"/>
</dbReference>
<keyword evidence="2" id="KW-1185">Reference proteome</keyword>
<name>A0A2U1BBG6_9BACT</name>